<sequence>ADCEAITSLLDRGAGVNDRDEEGHTPLFRLASRRSRVSALEEPIASAARLLLDRGANLPRSARGTTALIEAVQNRHHAMAAVLIDSGQRLDSANSYGDNALHILCRRAADTAREIAGKERFIASFGERWVSEKQQREAREELEELQAEQMRCYATAALLLHSGQMTPEEKNSAGRRAFDLAMEGGAQWVGALLSGEDPFDELTMETGGMNLFQALRKRDRKALEALLQEGADPDAECDDCEMNDWTGKT</sequence>
<accession>K1TLE7</accession>
<dbReference type="InterPro" id="IPR036770">
    <property type="entry name" value="Ankyrin_rpt-contain_sf"/>
</dbReference>
<comment type="caution">
    <text evidence="3">The sequence shown here is derived from an EMBL/GenBank/DDBJ whole genome shotgun (WGS) entry which is preliminary data.</text>
</comment>
<evidence type="ECO:0000313" key="3">
    <source>
        <dbReference type="EMBL" id="EKC67150.1"/>
    </source>
</evidence>
<dbReference type="EMBL" id="AJWY01006332">
    <property type="protein sequence ID" value="EKC67150.1"/>
    <property type="molecule type" value="Genomic_DNA"/>
</dbReference>
<keyword evidence="2" id="KW-0040">ANK repeat</keyword>
<feature type="non-terminal residue" evidence="3">
    <location>
        <position position="249"/>
    </location>
</feature>
<dbReference type="Pfam" id="PF12796">
    <property type="entry name" value="Ank_2"/>
    <property type="match status" value="1"/>
</dbReference>
<dbReference type="PANTHER" id="PTHR24126">
    <property type="entry name" value="ANKYRIN REPEAT, PH AND SEC7 DOMAIN CONTAINING PROTEIN SECG-RELATED"/>
    <property type="match status" value="1"/>
</dbReference>
<name>K1TLE7_9ZZZZ</name>
<reference evidence="3" key="1">
    <citation type="journal article" date="2013" name="Environ. Microbiol.">
        <title>Microbiota from the distal guts of lean and obese adolescents exhibit partial functional redundancy besides clear differences in community structure.</title>
        <authorList>
            <person name="Ferrer M."/>
            <person name="Ruiz A."/>
            <person name="Lanza F."/>
            <person name="Haange S.B."/>
            <person name="Oberbach A."/>
            <person name="Till H."/>
            <person name="Bargiela R."/>
            <person name="Campoy C."/>
            <person name="Segura M.T."/>
            <person name="Richter M."/>
            <person name="von Bergen M."/>
            <person name="Seifert J."/>
            <person name="Suarez A."/>
        </authorList>
    </citation>
    <scope>NUCLEOTIDE SEQUENCE</scope>
</reference>
<dbReference type="PANTHER" id="PTHR24126:SF14">
    <property type="entry name" value="ANK_REP_REGION DOMAIN-CONTAINING PROTEIN"/>
    <property type="match status" value="1"/>
</dbReference>
<dbReference type="AlphaFoldDB" id="K1TLE7"/>
<organism evidence="3">
    <name type="scientific">human gut metagenome</name>
    <dbReference type="NCBI Taxonomy" id="408170"/>
    <lineage>
        <taxon>unclassified sequences</taxon>
        <taxon>metagenomes</taxon>
        <taxon>organismal metagenomes</taxon>
    </lineage>
</organism>
<feature type="non-terminal residue" evidence="3">
    <location>
        <position position="1"/>
    </location>
</feature>
<dbReference type="Gene3D" id="1.25.40.20">
    <property type="entry name" value="Ankyrin repeat-containing domain"/>
    <property type="match status" value="2"/>
</dbReference>
<protein>
    <submittedName>
        <fullName evidence="3">Ankyrin repeat protein</fullName>
    </submittedName>
</protein>
<dbReference type="InterPro" id="IPR002110">
    <property type="entry name" value="Ankyrin_rpt"/>
</dbReference>
<proteinExistence type="predicted"/>
<evidence type="ECO:0000256" key="1">
    <source>
        <dbReference type="ARBA" id="ARBA00022737"/>
    </source>
</evidence>
<dbReference type="SUPFAM" id="SSF48403">
    <property type="entry name" value="Ankyrin repeat"/>
    <property type="match status" value="1"/>
</dbReference>
<gene>
    <name evidence="3" type="ORF">LEA_09452</name>
</gene>
<evidence type="ECO:0000256" key="2">
    <source>
        <dbReference type="ARBA" id="ARBA00023043"/>
    </source>
</evidence>
<keyword evidence="1" id="KW-0677">Repeat</keyword>